<sequence length="166" mass="19756">MAHLSRQVDVYGWLSSFSSHIRSNFRSCRTFSNHRHLLLYNACQLIPVPPVKFFFMFVALRFFQAFGRAGMSTTGYVLIREIVGSEHQTVMSLAIQLDGPLDLHQYCRRKWTESERRRNNDLKLPDNKQDNEKKHSPTLLEVLKMTKMRKRLFIMIFVWYETIFSY</sequence>
<dbReference type="OrthoDB" id="6510545at2759"/>
<accession>A0A8X6HR37</accession>
<organism evidence="1 2">
    <name type="scientific">Trichonephila clavata</name>
    <name type="common">Joro spider</name>
    <name type="synonym">Nephila clavata</name>
    <dbReference type="NCBI Taxonomy" id="2740835"/>
    <lineage>
        <taxon>Eukaryota</taxon>
        <taxon>Metazoa</taxon>
        <taxon>Ecdysozoa</taxon>
        <taxon>Arthropoda</taxon>
        <taxon>Chelicerata</taxon>
        <taxon>Arachnida</taxon>
        <taxon>Araneae</taxon>
        <taxon>Araneomorphae</taxon>
        <taxon>Entelegynae</taxon>
        <taxon>Araneoidea</taxon>
        <taxon>Nephilidae</taxon>
        <taxon>Trichonephila</taxon>
    </lineage>
</organism>
<evidence type="ECO:0000313" key="2">
    <source>
        <dbReference type="Proteomes" id="UP000887116"/>
    </source>
</evidence>
<protein>
    <submittedName>
        <fullName evidence="1">Uncharacterized protein</fullName>
    </submittedName>
</protein>
<dbReference type="AlphaFoldDB" id="A0A8X6HR37"/>
<dbReference type="EMBL" id="BMAO01038765">
    <property type="protein sequence ID" value="GFR26975.1"/>
    <property type="molecule type" value="Genomic_DNA"/>
</dbReference>
<gene>
    <name evidence="1" type="ORF">TNCT_470691</name>
</gene>
<evidence type="ECO:0000313" key="1">
    <source>
        <dbReference type="EMBL" id="GFR26975.1"/>
    </source>
</evidence>
<name>A0A8X6HR37_TRICU</name>
<comment type="caution">
    <text evidence="1">The sequence shown here is derived from an EMBL/GenBank/DDBJ whole genome shotgun (WGS) entry which is preliminary data.</text>
</comment>
<proteinExistence type="predicted"/>
<reference evidence="1" key="1">
    <citation type="submission" date="2020-07" db="EMBL/GenBank/DDBJ databases">
        <title>Multicomponent nature underlies the extraordinary mechanical properties of spider dragline silk.</title>
        <authorList>
            <person name="Kono N."/>
            <person name="Nakamura H."/>
            <person name="Mori M."/>
            <person name="Yoshida Y."/>
            <person name="Ohtoshi R."/>
            <person name="Malay A.D."/>
            <person name="Moran D.A.P."/>
            <person name="Tomita M."/>
            <person name="Numata K."/>
            <person name="Arakawa K."/>
        </authorList>
    </citation>
    <scope>NUCLEOTIDE SEQUENCE</scope>
</reference>
<keyword evidence="2" id="KW-1185">Reference proteome</keyword>
<dbReference type="Proteomes" id="UP000887116">
    <property type="component" value="Unassembled WGS sequence"/>
</dbReference>